<dbReference type="InterPro" id="IPR003959">
    <property type="entry name" value="ATPase_AAA_core"/>
</dbReference>
<dbReference type="InterPro" id="IPR025753">
    <property type="entry name" value="AAA_N_dom"/>
</dbReference>
<dbReference type="InterPro" id="IPR003593">
    <property type="entry name" value="AAA+_ATPase"/>
</dbReference>
<protein>
    <submittedName>
        <fullName evidence="8">Mitochondrial chaperone bcs1</fullName>
    </submittedName>
</protein>
<dbReference type="Pfam" id="PF25568">
    <property type="entry name" value="AAA_lid_At3g28540"/>
    <property type="match status" value="1"/>
</dbReference>
<dbReference type="InterPro" id="IPR003960">
    <property type="entry name" value="ATPase_AAA_CS"/>
</dbReference>
<dbReference type="Gene3D" id="6.10.280.40">
    <property type="match status" value="1"/>
</dbReference>
<keyword evidence="6" id="KW-0067">ATP-binding</keyword>
<dbReference type="InterPro" id="IPR027417">
    <property type="entry name" value="P-loop_NTPase"/>
</dbReference>
<organism evidence="8 9">
    <name type="scientific">Pyrus ussuriensis x Pyrus communis</name>
    <dbReference type="NCBI Taxonomy" id="2448454"/>
    <lineage>
        <taxon>Eukaryota</taxon>
        <taxon>Viridiplantae</taxon>
        <taxon>Streptophyta</taxon>
        <taxon>Embryophyta</taxon>
        <taxon>Tracheophyta</taxon>
        <taxon>Spermatophyta</taxon>
        <taxon>Magnoliopsida</taxon>
        <taxon>eudicotyledons</taxon>
        <taxon>Gunneridae</taxon>
        <taxon>Pentapetalae</taxon>
        <taxon>rosids</taxon>
        <taxon>fabids</taxon>
        <taxon>Rosales</taxon>
        <taxon>Rosaceae</taxon>
        <taxon>Amygdaloideae</taxon>
        <taxon>Maleae</taxon>
        <taxon>Pyrus</taxon>
    </lineage>
</organism>
<feature type="domain" description="AAA+ ATPase" evidence="7">
    <location>
        <begin position="240"/>
        <end position="376"/>
    </location>
</feature>
<evidence type="ECO:0000313" key="8">
    <source>
        <dbReference type="EMBL" id="KAB2605558.1"/>
    </source>
</evidence>
<comment type="caution">
    <text evidence="8">The sequence shown here is derived from an EMBL/GenBank/DDBJ whole genome shotgun (WGS) entry which is preliminary data.</text>
</comment>
<keyword evidence="4" id="KW-0460">Magnesium</keyword>
<dbReference type="GO" id="GO:0005524">
    <property type="term" value="F:ATP binding"/>
    <property type="evidence" value="ECO:0007669"/>
    <property type="project" value="UniProtKB-KW"/>
</dbReference>
<sequence>MSETKALLPAIATFAASAMLLRSIANDFIPNEFRNFFFSGLHSISRRFSSHITIVIEEFQGMSLNEVFDAVEAYLGTIEIASLQRIKVSKVTNEKKLAVAVDRGEEIVDVFEDRVQVMWKYVCTKVESSRSCNPGDLNASLRSETRSYELTFHKKHKETVLNSYLPYILERSKAIKGERKVVKLCTNDQYDCYSTQEVILNHPMTFDILAMDTELKKALLDDLNNFKNGKEFYRRIGKAWKRGYLLYGPPGTGKSSLIAAIANHLNYDIYELELTDAGSNSDLKRRLLAMPDKSIIVIEDIDCTIKLQNRESEEESCNTNRNQVTLSGLLNLIDGLWSCCTDERIIIFTTNHKDKLDPALVRPGRMDMHIHMSYCTISAFKQLAFNYHGVRNDQLFEQIEGLILEVEVTPAEVAGELMRSRDAQISLRRLIDFLLEKKTQQDHKAKTNETDLTENLEVNSLNRLDDKDLCGFFEACRKVIGVGGRQASESTEGGRECLVAVNTFGL</sequence>
<proteinExistence type="inferred from homology"/>
<dbReference type="AlphaFoldDB" id="A0A5N5FR07"/>
<dbReference type="InterPro" id="IPR050747">
    <property type="entry name" value="Mitochondrial_chaperone_BCS1"/>
</dbReference>
<reference evidence="9" key="2">
    <citation type="submission" date="2019-10" db="EMBL/GenBank/DDBJ databases">
        <title>A de novo genome assembly of a pear dwarfing rootstock.</title>
        <authorList>
            <person name="Wang F."/>
            <person name="Wang J."/>
            <person name="Li S."/>
            <person name="Zhang Y."/>
            <person name="Fang M."/>
            <person name="Ma L."/>
            <person name="Zhao Y."/>
            <person name="Jiang S."/>
        </authorList>
    </citation>
    <scope>NUCLEOTIDE SEQUENCE [LARGE SCALE GENOMIC DNA]</scope>
</reference>
<comment type="cofactor">
    <cofactor evidence="1">
        <name>Mg(2+)</name>
        <dbReference type="ChEBI" id="CHEBI:18420"/>
    </cofactor>
</comment>
<evidence type="ECO:0000256" key="6">
    <source>
        <dbReference type="RuleBase" id="RU003651"/>
    </source>
</evidence>
<evidence type="ECO:0000259" key="7">
    <source>
        <dbReference type="SMART" id="SM00382"/>
    </source>
</evidence>
<keyword evidence="3" id="KW-0378">Hydrolase</keyword>
<gene>
    <name evidence="8" type="ORF">D8674_005275</name>
</gene>
<reference evidence="8 9" key="1">
    <citation type="submission" date="2019-09" db="EMBL/GenBank/DDBJ databases">
        <authorList>
            <person name="Ou C."/>
        </authorList>
    </citation>
    <scope>NUCLEOTIDE SEQUENCE [LARGE SCALE GENOMIC DNA]</scope>
    <source>
        <strain evidence="8">S2</strain>
        <tissue evidence="8">Leaf</tissue>
    </source>
</reference>
<evidence type="ECO:0000313" key="9">
    <source>
        <dbReference type="Proteomes" id="UP000327157"/>
    </source>
</evidence>
<name>A0A5N5FR07_9ROSA</name>
<dbReference type="Proteomes" id="UP000327157">
    <property type="component" value="Chromosome 11"/>
</dbReference>
<evidence type="ECO:0000256" key="1">
    <source>
        <dbReference type="ARBA" id="ARBA00001946"/>
    </source>
</evidence>
<reference evidence="8 9" key="3">
    <citation type="submission" date="2019-11" db="EMBL/GenBank/DDBJ databases">
        <title>A de novo genome assembly of a pear dwarfing rootstock.</title>
        <authorList>
            <person name="Wang F."/>
            <person name="Wang J."/>
            <person name="Li S."/>
            <person name="Zhang Y."/>
            <person name="Fang M."/>
            <person name="Ma L."/>
            <person name="Zhao Y."/>
            <person name="Jiang S."/>
        </authorList>
    </citation>
    <scope>NUCLEOTIDE SEQUENCE [LARGE SCALE GENOMIC DNA]</scope>
    <source>
        <strain evidence="8">S2</strain>
        <tissue evidence="8">Leaf</tissue>
    </source>
</reference>
<dbReference type="SMART" id="SM00382">
    <property type="entry name" value="AAA"/>
    <property type="match status" value="1"/>
</dbReference>
<keyword evidence="9" id="KW-1185">Reference proteome</keyword>
<dbReference type="GO" id="GO:0016887">
    <property type="term" value="F:ATP hydrolysis activity"/>
    <property type="evidence" value="ECO:0007669"/>
    <property type="project" value="InterPro"/>
</dbReference>
<dbReference type="GO" id="GO:0006950">
    <property type="term" value="P:response to stress"/>
    <property type="evidence" value="ECO:0007669"/>
    <property type="project" value="UniProtKB-ARBA"/>
</dbReference>
<evidence type="ECO:0000256" key="2">
    <source>
        <dbReference type="ARBA" id="ARBA00007448"/>
    </source>
</evidence>
<dbReference type="Gene3D" id="3.40.50.300">
    <property type="entry name" value="P-loop containing nucleotide triphosphate hydrolases"/>
    <property type="match status" value="1"/>
</dbReference>
<dbReference type="Pfam" id="PF14363">
    <property type="entry name" value="AAA_assoc"/>
    <property type="match status" value="1"/>
</dbReference>
<dbReference type="PROSITE" id="PS00674">
    <property type="entry name" value="AAA"/>
    <property type="match status" value="1"/>
</dbReference>
<dbReference type="Pfam" id="PF00004">
    <property type="entry name" value="AAA"/>
    <property type="match status" value="1"/>
</dbReference>
<dbReference type="SUPFAM" id="SSF52540">
    <property type="entry name" value="P-loop containing nucleoside triphosphate hydrolases"/>
    <property type="match status" value="1"/>
</dbReference>
<dbReference type="OrthoDB" id="10251412at2759"/>
<evidence type="ECO:0000256" key="5">
    <source>
        <dbReference type="ARBA" id="ARBA00049360"/>
    </source>
</evidence>
<comment type="catalytic activity">
    <reaction evidence="5">
        <text>ATP + H2O = ADP + phosphate + H(+)</text>
        <dbReference type="Rhea" id="RHEA:13065"/>
        <dbReference type="ChEBI" id="CHEBI:15377"/>
        <dbReference type="ChEBI" id="CHEBI:15378"/>
        <dbReference type="ChEBI" id="CHEBI:30616"/>
        <dbReference type="ChEBI" id="CHEBI:43474"/>
        <dbReference type="ChEBI" id="CHEBI:456216"/>
    </reaction>
</comment>
<comment type="similarity">
    <text evidence="2">Belongs to the AAA ATPase family. BCS1 subfamily.</text>
</comment>
<keyword evidence="6" id="KW-0547">Nucleotide-binding</keyword>
<dbReference type="CDD" id="cd19510">
    <property type="entry name" value="RecA-like_BCS1"/>
    <property type="match status" value="1"/>
</dbReference>
<dbReference type="PANTHER" id="PTHR23070">
    <property type="entry name" value="BCS1 AAA-TYPE ATPASE"/>
    <property type="match status" value="1"/>
</dbReference>
<evidence type="ECO:0000256" key="3">
    <source>
        <dbReference type="ARBA" id="ARBA00022801"/>
    </source>
</evidence>
<accession>A0A5N5FR07</accession>
<dbReference type="InterPro" id="IPR058017">
    <property type="entry name" value="At3g28540-like_C"/>
</dbReference>
<evidence type="ECO:0000256" key="4">
    <source>
        <dbReference type="ARBA" id="ARBA00022842"/>
    </source>
</evidence>
<dbReference type="EMBL" id="SMOL01000559">
    <property type="protein sequence ID" value="KAB2605558.1"/>
    <property type="molecule type" value="Genomic_DNA"/>
</dbReference>